<feature type="transmembrane region" description="Helical" evidence="1">
    <location>
        <begin position="107"/>
        <end position="124"/>
    </location>
</feature>
<comment type="caution">
    <text evidence="2">The sequence shown here is derived from an EMBL/GenBank/DDBJ whole genome shotgun (WGS) entry which is preliminary data.</text>
</comment>
<protein>
    <submittedName>
        <fullName evidence="2">Uncharacterized protein</fullName>
    </submittedName>
</protein>
<reference evidence="2 3" key="1">
    <citation type="submission" date="2015-12" db="EMBL/GenBank/DDBJ databases">
        <title>The genome of Folsomia candida.</title>
        <authorList>
            <person name="Faddeeva A."/>
            <person name="Derks M.F."/>
            <person name="Anvar Y."/>
            <person name="Smit S."/>
            <person name="Van Straalen N."/>
            <person name="Roelofs D."/>
        </authorList>
    </citation>
    <scope>NUCLEOTIDE SEQUENCE [LARGE SCALE GENOMIC DNA]</scope>
    <source>
        <strain evidence="2 3">VU population</strain>
        <tissue evidence="2">Whole body</tissue>
    </source>
</reference>
<sequence length="181" mass="20438">MLSLGTLPWMEGRPQEQAAAWGAQEVLDGTGNVMEGLGEFLHKIRRMWDSDKDTESRVLPHTPYDEIFRRQLDLDVDAYLEQQTLDAIRHQTALQEENYTRLTVLEIVQIPSIIIISLILLLLISSKTYTLCKTQPIPATKPTGFPTCYNDPPVHNTSYIANNDLTPPPPPFPAMLPLNQT</sequence>
<evidence type="ECO:0000313" key="3">
    <source>
        <dbReference type="Proteomes" id="UP000198287"/>
    </source>
</evidence>
<accession>A0A226CZ21</accession>
<evidence type="ECO:0000313" key="2">
    <source>
        <dbReference type="EMBL" id="OXA37727.1"/>
    </source>
</evidence>
<evidence type="ECO:0000256" key="1">
    <source>
        <dbReference type="SAM" id="Phobius"/>
    </source>
</evidence>
<dbReference type="Proteomes" id="UP000198287">
    <property type="component" value="Unassembled WGS sequence"/>
</dbReference>
<keyword evidence="3" id="KW-1185">Reference proteome</keyword>
<keyword evidence="1" id="KW-1133">Transmembrane helix</keyword>
<dbReference type="EMBL" id="LNIX01000053">
    <property type="protein sequence ID" value="OXA37727.1"/>
    <property type="molecule type" value="Genomic_DNA"/>
</dbReference>
<proteinExistence type="predicted"/>
<keyword evidence="1" id="KW-0812">Transmembrane</keyword>
<name>A0A226CZ21_FOLCA</name>
<keyword evidence="1" id="KW-0472">Membrane</keyword>
<organism evidence="2 3">
    <name type="scientific">Folsomia candida</name>
    <name type="common">Springtail</name>
    <dbReference type="NCBI Taxonomy" id="158441"/>
    <lineage>
        <taxon>Eukaryota</taxon>
        <taxon>Metazoa</taxon>
        <taxon>Ecdysozoa</taxon>
        <taxon>Arthropoda</taxon>
        <taxon>Hexapoda</taxon>
        <taxon>Collembola</taxon>
        <taxon>Entomobryomorpha</taxon>
        <taxon>Isotomoidea</taxon>
        <taxon>Isotomidae</taxon>
        <taxon>Proisotominae</taxon>
        <taxon>Folsomia</taxon>
    </lineage>
</organism>
<dbReference type="AlphaFoldDB" id="A0A226CZ21"/>
<gene>
    <name evidence="2" type="ORF">Fcan01_27500</name>
</gene>